<dbReference type="OrthoDB" id="4530824at2"/>
<protein>
    <recommendedName>
        <fullName evidence="3">Major capsid protein</fullName>
    </recommendedName>
</protein>
<dbReference type="Proteomes" id="UP000094426">
    <property type="component" value="Unassembled WGS sequence"/>
</dbReference>
<sequence>MPYVYPPAAPTISGDAVTISRFLNDPTLIARRLRTILEQRFIADSLLTGRYSVSGGAVQYETGEPIYTTDTPRAVTPGSEYPLTGAPTGVASIAKTVKWGQDTIVTDESISRQKMQPVNRALTKLGNQNVKYVDSIALSAISSAVTQTTAAAAAWTSATAAQIFKDVALAKANIVALNQGYEPDTVVVSDLAWANALSAFVASGYLSRENAAQNPTLTGDFPVINGLRWLVTPNLPTANTALVLDSTVLGGMADENIGGPGYASTDGIGVEVKSIREDENDQYRLRARRVTVPIVVEPAAGWKLTEIGT</sequence>
<evidence type="ECO:0000313" key="2">
    <source>
        <dbReference type="Proteomes" id="UP000094426"/>
    </source>
</evidence>
<dbReference type="AlphaFoldDB" id="A0A1E2SKF0"/>
<name>A0A1E2SKF0_LEIXY</name>
<dbReference type="EMBL" id="LNZG01000016">
    <property type="protein sequence ID" value="ODA90227.1"/>
    <property type="molecule type" value="Genomic_DNA"/>
</dbReference>
<comment type="caution">
    <text evidence="1">The sequence shown here is derived from an EMBL/GenBank/DDBJ whole genome shotgun (WGS) entry which is preliminary data.</text>
</comment>
<proteinExistence type="predicted"/>
<evidence type="ECO:0008006" key="3">
    <source>
        <dbReference type="Google" id="ProtNLM"/>
    </source>
</evidence>
<gene>
    <name evidence="1" type="ORF">ATY41_10725</name>
</gene>
<organism evidence="1 2">
    <name type="scientific">Leifsonia xyli subsp. xyli</name>
    <dbReference type="NCBI Taxonomy" id="59736"/>
    <lineage>
        <taxon>Bacteria</taxon>
        <taxon>Bacillati</taxon>
        <taxon>Actinomycetota</taxon>
        <taxon>Actinomycetes</taxon>
        <taxon>Micrococcales</taxon>
        <taxon>Microbacteriaceae</taxon>
        <taxon>Leifsonia</taxon>
    </lineage>
</organism>
<evidence type="ECO:0000313" key="1">
    <source>
        <dbReference type="EMBL" id="ODA90227.1"/>
    </source>
</evidence>
<dbReference type="Pfam" id="PF25209">
    <property type="entry name" value="Phage_capsid_4"/>
    <property type="match status" value="1"/>
</dbReference>
<accession>A0A1E2SKF0</accession>
<reference evidence="1 2" key="1">
    <citation type="submission" date="2015-11" db="EMBL/GenBank/DDBJ databases">
        <authorList>
            <person name="Zhang Y."/>
            <person name="Guo Z."/>
        </authorList>
    </citation>
    <scope>NUCLEOTIDE SEQUENCE [LARGE SCALE GENOMIC DNA]</scope>
    <source>
        <strain evidence="2">gdw1</strain>
    </source>
</reference>
<dbReference type="RefSeq" id="WP_041767039.1">
    <property type="nucleotide sequence ID" value="NZ_LNZG01000016.1"/>
</dbReference>